<protein>
    <submittedName>
        <fullName evidence="6">Serine protease inhibitor</fullName>
    </submittedName>
</protein>
<evidence type="ECO:0000313" key="8">
    <source>
        <dbReference type="Proteomes" id="UP000000673"/>
    </source>
</evidence>
<evidence type="ECO:0000256" key="1">
    <source>
        <dbReference type="ARBA" id="ARBA00022690"/>
    </source>
</evidence>
<reference evidence="6 8" key="1">
    <citation type="journal article" date="2010" name="BMC Genomics">
        <title>Combination of measures distinguishes pre-miRNAs from other stem-loops in the genome of the newly sequenced Anopheles darlingi.</title>
        <authorList>
            <person name="Mendes N.D."/>
            <person name="Freitas A.T."/>
            <person name="Vasconcelos A.T."/>
            <person name="Sagot M.F."/>
        </authorList>
    </citation>
    <scope>NUCLEOTIDE SEQUENCE</scope>
</reference>
<keyword evidence="8" id="KW-1185">Reference proteome</keyword>
<dbReference type="OMA" id="YINQWAS"/>
<feature type="signal peptide" evidence="4">
    <location>
        <begin position="1"/>
        <end position="33"/>
    </location>
</feature>
<keyword evidence="2" id="KW-0722">Serine protease inhibitor</keyword>
<dbReference type="AlphaFoldDB" id="W5JAP5"/>
<dbReference type="PANTHER" id="PTHR11461:SF342">
    <property type="entry name" value="SERINE PROTEASE INHIBITOR 28DC"/>
    <property type="match status" value="1"/>
</dbReference>
<dbReference type="Proteomes" id="UP000000673">
    <property type="component" value="Unassembled WGS sequence"/>
</dbReference>
<dbReference type="VEuPathDB" id="VectorBase:ADAR2_003264"/>
<dbReference type="FunCoup" id="W5JAP5">
    <property type="interactions" value="45"/>
</dbReference>
<dbReference type="GO" id="GO:0045861">
    <property type="term" value="P:negative regulation of proteolysis"/>
    <property type="evidence" value="ECO:0007669"/>
    <property type="project" value="UniProtKB-ARBA"/>
</dbReference>
<dbReference type="InterPro" id="IPR023796">
    <property type="entry name" value="Serpin_dom"/>
</dbReference>
<dbReference type="HOGENOM" id="CLU_023330_7_1_1"/>
<name>W5JAP5_ANODA</name>
<reference evidence="6" key="2">
    <citation type="submission" date="2010-05" db="EMBL/GenBank/DDBJ databases">
        <authorList>
            <person name="Almeida L.G."/>
            <person name="Nicolas M.F."/>
            <person name="Souza R.C."/>
            <person name="Vasconcelos A.T.R."/>
        </authorList>
    </citation>
    <scope>NUCLEOTIDE SEQUENCE</scope>
</reference>
<feature type="domain" description="Serpin" evidence="5">
    <location>
        <begin position="53"/>
        <end position="469"/>
    </location>
</feature>
<dbReference type="VEuPathDB" id="VectorBase:ADAC007904"/>
<dbReference type="EnsemblMetazoa" id="ADAC007904-RA">
    <property type="protein sequence ID" value="ADAC007904-PA"/>
    <property type="gene ID" value="ADAC007904"/>
</dbReference>
<dbReference type="GO" id="GO:0004867">
    <property type="term" value="F:serine-type endopeptidase inhibitor activity"/>
    <property type="evidence" value="ECO:0007669"/>
    <property type="project" value="UniProtKB-KW"/>
</dbReference>
<dbReference type="FunFam" id="2.30.39.10:FF:000035">
    <property type="entry name" value="Serine protease inhibitor (serpin) 16"/>
    <property type="match status" value="1"/>
</dbReference>
<dbReference type="Gene3D" id="3.30.497.10">
    <property type="entry name" value="Antithrombin, subunit I, domain 2"/>
    <property type="match status" value="1"/>
</dbReference>
<dbReference type="eggNOG" id="KOG2392">
    <property type="taxonomic scope" value="Eukaryota"/>
</dbReference>
<evidence type="ECO:0000259" key="5">
    <source>
        <dbReference type="SMART" id="SM00093"/>
    </source>
</evidence>
<dbReference type="CDD" id="cd19597">
    <property type="entry name" value="serpin28D-like_insects"/>
    <property type="match status" value="1"/>
</dbReference>
<evidence type="ECO:0000313" key="6">
    <source>
        <dbReference type="EMBL" id="ETN60473.1"/>
    </source>
</evidence>
<dbReference type="SUPFAM" id="SSF56574">
    <property type="entry name" value="Serpins"/>
    <property type="match status" value="1"/>
</dbReference>
<dbReference type="SMART" id="SM00093">
    <property type="entry name" value="SERPIN"/>
    <property type="match status" value="1"/>
</dbReference>
<dbReference type="InterPro" id="IPR042185">
    <property type="entry name" value="Serpin_sf_2"/>
</dbReference>
<dbReference type="InterPro" id="IPR036186">
    <property type="entry name" value="Serpin_sf"/>
</dbReference>
<keyword evidence="4" id="KW-0732">Signal</keyword>
<accession>W5JAP5</accession>
<dbReference type="InterPro" id="IPR000215">
    <property type="entry name" value="Serpin_fam"/>
</dbReference>
<keyword evidence="1" id="KW-0646">Protease inhibitor</keyword>
<proteinExistence type="inferred from homology"/>
<gene>
    <name evidence="6" type="ORF">AND_007904</name>
</gene>
<reference evidence="7" key="4">
    <citation type="submission" date="2015-06" db="UniProtKB">
        <authorList>
            <consortium name="EnsemblMetazoa"/>
        </authorList>
    </citation>
    <scope>IDENTIFICATION</scope>
</reference>
<evidence type="ECO:0000256" key="3">
    <source>
        <dbReference type="RuleBase" id="RU000411"/>
    </source>
</evidence>
<dbReference type="Pfam" id="PF00079">
    <property type="entry name" value="Serpin"/>
    <property type="match status" value="1"/>
</dbReference>
<dbReference type="PANTHER" id="PTHR11461">
    <property type="entry name" value="SERINE PROTEASE INHIBITOR, SERPIN"/>
    <property type="match status" value="1"/>
</dbReference>
<feature type="chain" id="PRO_5010155143" evidence="4">
    <location>
        <begin position="34"/>
        <end position="470"/>
    </location>
</feature>
<organism evidence="6">
    <name type="scientific">Anopheles darlingi</name>
    <name type="common">Mosquito</name>
    <dbReference type="NCBI Taxonomy" id="43151"/>
    <lineage>
        <taxon>Eukaryota</taxon>
        <taxon>Metazoa</taxon>
        <taxon>Ecdysozoa</taxon>
        <taxon>Arthropoda</taxon>
        <taxon>Hexapoda</taxon>
        <taxon>Insecta</taxon>
        <taxon>Pterygota</taxon>
        <taxon>Neoptera</taxon>
        <taxon>Endopterygota</taxon>
        <taxon>Diptera</taxon>
        <taxon>Nematocera</taxon>
        <taxon>Culicoidea</taxon>
        <taxon>Culicidae</taxon>
        <taxon>Anophelinae</taxon>
        <taxon>Anopheles</taxon>
    </lineage>
</organism>
<dbReference type="Gene3D" id="2.30.39.10">
    <property type="entry name" value="Alpha-1-antitrypsin, domain 1"/>
    <property type="match status" value="1"/>
</dbReference>
<dbReference type="InterPro" id="IPR042178">
    <property type="entry name" value="Serpin_sf_1"/>
</dbReference>
<dbReference type="STRING" id="43151.W5JAP5"/>
<evidence type="ECO:0000313" key="7">
    <source>
        <dbReference type="EnsemblMetazoa" id="ADAC007904-PA"/>
    </source>
</evidence>
<reference evidence="6" key="3">
    <citation type="journal article" date="2013" name="Nucleic Acids Res.">
        <title>The genome of Anopheles darlingi, the main neotropical malaria vector.</title>
        <authorList>
            <person name="Marinotti O."/>
            <person name="Cerqueira G.C."/>
            <person name="de Almeida L.G."/>
            <person name="Ferro M.I."/>
            <person name="Loreto E.L."/>
            <person name="Zaha A."/>
            <person name="Teixeira S.M."/>
            <person name="Wespiser A.R."/>
            <person name="Almeida E Silva A."/>
            <person name="Schlindwein A.D."/>
            <person name="Pacheco A.C."/>
            <person name="Silva A.L."/>
            <person name="Graveley B.R."/>
            <person name="Walenz B.P."/>
            <person name="Lima Bde A."/>
            <person name="Ribeiro C.A."/>
            <person name="Nunes-Silva C.G."/>
            <person name="de Carvalho C.R."/>
            <person name="Soares C.M."/>
            <person name="de Menezes C.B."/>
            <person name="Matiolli C."/>
            <person name="Caffrey D."/>
            <person name="Araujo D.A."/>
            <person name="de Oliveira D.M."/>
            <person name="Golenbock D."/>
            <person name="Grisard E.C."/>
            <person name="Fantinatti-Garboggini F."/>
            <person name="de Carvalho F.M."/>
            <person name="Barcellos F.G."/>
            <person name="Prosdocimi F."/>
            <person name="May G."/>
            <person name="Azevedo Junior G.M."/>
            <person name="Guimaraes G.M."/>
            <person name="Goldman G.H."/>
            <person name="Padilha I.Q."/>
            <person name="Batista Jda S."/>
            <person name="Ferro J.A."/>
            <person name="Ribeiro J.M."/>
            <person name="Fietto J.L."/>
            <person name="Dabbas K.M."/>
            <person name="Cerdeira L."/>
            <person name="Agnez-Lima L.F."/>
            <person name="Brocchi M."/>
            <person name="de Carvalho M.O."/>
            <person name="Teixeira Mde M."/>
            <person name="Diniz Maia Mde M."/>
            <person name="Goldman M.H."/>
            <person name="Cruz Schneider M.P."/>
            <person name="Felipe M.S."/>
            <person name="Hungria M."/>
            <person name="Nicolas M.F."/>
            <person name="Pereira M."/>
            <person name="Montes M.A."/>
            <person name="Cantao M.E."/>
            <person name="Vincentz M."/>
            <person name="Rafael M.S."/>
            <person name="Silverman N."/>
            <person name="Stoco P.H."/>
            <person name="Souza R.C."/>
            <person name="Vicentini R."/>
            <person name="Gazzinelli R.T."/>
            <person name="Neves Rde O."/>
            <person name="Silva R."/>
            <person name="Astolfi-Filho S."/>
            <person name="Maciel T.E."/>
            <person name="Urmenyi T.P."/>
            <person name="Tadei W.P."/>
            <person name="Camargo E.P."/>
            <person name="de Vasconcelos A.T."/>
        </authorList>
    </citation>
    <scope>NUCLEOTIDE SEQUENCE</scope>
</reference>
<dbReference type="EMBL" id="ADMH02001927">
    <property type="protein sequence ID" value="ETN60473.1"/>
    <property type="molecule type" value="Genomic_DNA"/>
</dbReference>
<evidence type="ECO:0000256" key="4">
    <source>
        <dbReference type="SAM" id="SignalP"/>
    </source>
</evidence>
<comment type="similarity">
    <text evidence="3">Belongs to the serpin family.</text>
</comment>
<dbReference type="GO" id="GO:0005615">
    <property type="term" value="C:extracellular space"/>
    <property type="evidence" value="ECO:0007669"/>
    <property type="project" value="InterPro"/>
</dbReference>
<sequence length="470" mass="53099">MQRESFRSRTRYVFLLLLGLALLIGKCAPSVYAQSAPSKTVSEDVVASINNLAKLLCEKLATPASKTELLSPVSIGSMMLLLLRASKRGTRDELFNTLQLSAYRKRAGGSAIAKNFGRLLKEFTHDIAGPGILLDVPAWQATRSCNPMIDDDPDYTDDDDEFLDDPPIQPNVVQLANGIFLQQGLVNNSTFVRMAKELYQAQMAYVNYREQPEEARNIINQWVNETTRGRIEEIIVDTFDRTTQMVIANALYFKATWETFFNEPQYTRPQPFFPDGEQSSSVMVPTMFTAGCFPYHSSTELDARIMGFPYRNRTTSMYVILPNSSDRAKLRQLQTRLDSASLDRLIGQMRLQKAIVQFPRLHVTNSYDLKLVLQQLGLRTLFNRSKSNLRALLPDKTVPETDANLYVTDMLHKIDLEVNERGTEGGAVTITAMERSLPPVNFRVKGPFLIAIRHDPTKMLLFYGAIFDPS</sequence>
<evidence type="ECO:0000256" key="2">
    <source>
        <dbReference type="ARBA" id="ARBA00022900"/>
    </source>
</evidence>